<feature type="domain" description="Schlafen AlbA-2" evidence="1">
    <location>
        <begin position="14"/>
        <end position="127"/>
    </location>
</feature>
<organism evidence="2 3">
    <name type="scientific">Candidatus Desantisbacteria bacterium CG23_combo_of_CG06-09_8_20_14_all_40_23</name>
    <dbReference type="NCBI Taxonomy" id="1974550"/>
    <lineage>
        <taxon>Bacteria</taxon>
        <taxon>Candidatus Desantisiibacteriota</taxon>
    </lineage>
</organism>
<accession>A0A2H0AA04</accession>
<dbReference type="Proteomes" id="UP000231067">
    <property type="component" value="Unassembled WGS sequence"/>
</dbReference>
<dbReference type="InterPro" id="IPR038461">
    <property type="entry name" value="Schlafen_AlbA_2_dom_sf"/>
</dbReference>
<dbReference type="InterPro" id="IPR038475">
    <property type="entry name" value="RecG_C_sf"/>
</dbReference>
<dbReference type="Gene3D" id="3.30.950.30">
    <property type="entry name" value="Schlafen, AAA domain"/>
    <property type="match status" value="1"/>
</dbReference>
<keyword evidence="2" id="KW-0547">Nucleotide-binding</keyword>
<keyword evidence="2" id="KW-0347">Helicase</keyword>
<dbReference type="EMBL" id="PCSH01000017">
    <property type="protein sequence ID" value="PIP42262.1"/>
    <property type="molecule type" value="Genomic_DNA"/>
</dbReference>
<comment type="caution">
    <text evidence="2">The sequence shown here is derived from an EMBL/GenBank/DDBJ whole genome shotgun (WGS) entry which is preliminary data.</text>
</comment>
<protein>
    <submittedName>
        <fullName evidence="2">ATP-dependent DNA helicase RecG</fullName>
    </submittedName>
</protein>
<dbReference type="GO" id="GO:0004386">
    <property type="term" value="F:helicase activity"/>
    <property type="evidence" value="ECO:0007669"/>
    <property type="project" value="UniProtKB-KW"/>
</dbReference>
<dbReference type="InterPro" id="IPR007421">
    <property type="entry name" value="Schlafen_AlbA_2_dom"/>
</dbReference>
<evidence type="ECO:0000313" key="3">
    <source>
        <dbReference type="Proteomes" id="UP000231067"/>
    </source>
</evidence>
<name>A0A2H0AA04_9BACT</name>
<gene>
    <name evidence="2" type="ORF">COX18_00920</name>
</gene>
<keyword evidence="2" id="KW-0378">Hydrolase</keyword>
<evidence type="ECO:0000313" key="2">
    <source>
        <dbReference type="EMBL" id="PIP42262.1"/>
    </source>
</evidence>
<dbReference type="PANTHER" id="PTHR30595">
    <property type="entry name" value="GLPR-RELATED TRANSCRIPTIONAL REPRESSOR"/>
    <property type="match status" value="1"/>
</dbReference>
<evidence type="ECO:0000259" key="1">
    <source>
        <dbReference type="Pfam" id="PF04326"/>
    </source>
</evidence>
<keyword evidence="2" id="KW-0067">ATP-binding</keyword>
<dbReference type="Pfam" id="PF04326">
    <property type="entry name" value="SLFN_AlbA_2"/>
    <property type="match status" value="1"/>
</dbReference>
<dbReference type="PANTHER" id="PTHR30595:SF6">
    <property type="entry name" value="SCHLAFEN ALBA-2 DOMAIN-CONTAINING PROTEIN"/>
    <property type="match status" value="1"/>
</dbReference>
<reference evidence="2 3" key="1">
    <citation type="submission" date="2017-09" db="EMBL/GenBank/DDBJ databases">
        <title>Depth-based differentiation of microbial function through sediment-hosted aquifers and enrichment of novel symbionts in the deep terrestrial subsurface.</title>
        <authorList>
            <person name="Probst A.J."/>
            <person name="Ladd B."/>
            <person name="Jarett J.K."/>
            <person name="Geller-Mcgrath D.E."/>
            <person name="Sieber C.M."/>
            <person name="Emerson J.B."/>
            <person name="Anantharaman K."/>
            <person name="Thomas B.C."/>
            <person name="Malmstrom R."/>
            <person name="Stieglmeier M."/>
            <person name="Klingl A."/>
            <person name="Woyke T."/>
            <person name="Ryan C.M."/>
            <person name="Banfield J.F."/>
        </authorList>
    </citation>
    <scope>NUCLEOTIDE SEQUENCE [LARGE SCALE GENOMIC DNA]</scope>
    <source>
        <strain evidence="2">CG23_combo_of_CG06-09_8_20_14_all_40_23</strain>
    </source>
</reference>
<dbReference type="AlphaFoldDB" id="A0A2H0AA04"/>
<dbReference type="Pfam" id="PF13749">
    <property type="entry name" value="HATPase_c_4"/>
    <property type="match status" value="1"/>
</dbReference>
<proteinExistence type="predicted"/>
<dbReference type="Gene3D" id="3.30.565.60">
    <property type="match status" value="1"/>
</dbReference>
<sequence>MNVIDLIDIINAGENSKIEFKQKEIHQDSFAQEIVAFANTEGGSIIFGIRDNTSEIIGLTKQQTDAIDTQIANITTDLIKPFLQITTDTILIDNKILLIISVPKGSSKPYNIRGSIYIRQGSTKRPLSDTDEILRLYQSSGRLYADEMIIENTSINDIDLNKIESYFAAQKKKFNVVHEQLLINLGVLKDNKLTLGGLLFFGKNPQQYKPVFMIKAVSFFGNSIGGKEYKESLDLTGTIPELFDLGIRFFNNNLRHTQQEQNFNSVGILEISITAIEELLQNALIHRDYLRNAPVRLLIFDNHIEIISPGKLPNGLTIENIKLGNAVVRNNLLVSYCSKIMLYRGFGSGITRVMEEQPDTEFINDVDGEQFIVKIPRPEDNR</sequence>